<feature type="compositionally biased region" description="Basic and acidic residues" evidence="8">
    <location>
        <begin position="430"/>
        <end position="445"/>
    </location>
</feature>
<evidence type="ECO:0000256" key="8">
    <source>
        <dbReference type="SAM" id="MobiDB-lite"/>
    </source>
</evidence>
<comment type="caution">
    <text evidence="10">The sequence shown here is derived from an EMBL/GenBank/DDBJ whole genome shotgun (WGS) entry which is preliminary data.</text>
</comment>
<evidence type="ECO:0000256" key="1">
    <source>
        <dbReference type="ARBA" id="ARBA00004651"/>
    </source>
</evidence>
<dbReference type="OrthoDB" id="9774600at2"/>
<keyword evidence="11" id="KW-1185">Reference proteome</keyword>
<feature type="transmembrane region" description="Helical" evidence="9">
    <location>
        <begin position="201"/>
        <end position="224"/>
    </location>
</feature>
<dbReference type="Pfam" id="PF09594">
    <property type="entry name" value="GT87"/>
    <property type="match status" value="1"/>
</dbReference>
<keyword evidence="4 9" id="KW-0812">Transmembrane</keyword>
<keyword evidence="2" id="KW-1003">Cell membrane</keyword>
<evidence type="ECO:0000256" key="3">
    <source>
        <dbReference type="ARBA" id="ARBA00022679"/>
    </source>
</evidence>
<evidence type="ECO:0000256" key="9">
    <source>
        <dbReference type="SAM" id="Phobius"/>
    </source>
</evidence>
<reference evidence="10 11" key="1">
    <citation type="submission" date="2017-07" db="EMBL/GenBank/DDBJ databases">
        <title>Draft whole genome sequences of clinical Proprionibacteriaceae strains.</title>
        <authorList>
            <person name="Bernier A.-M."/>
            <person name="Bernard K."/>
            <person name="Domingo M.-C."/>
        </authorList>
    </citation>
    <scope>NUCLEOTIDE SEQUENCE [LARGE SCALE GENOMIC DNA]</scope>
    <source>
        <strain evidence="10 11">NML 130396</strain>
    </source>
</reference>
<evidence type="ECO:0000256" key="7">
    <source>
        <dbReference type="ARBA" id="ARBA00024033"/>
    </source>
</evidence>
<evidence type="ECO:0000256" key="5">
    <source>
        <dbReference type="ARBA" id="ARBA00022989"/>
    </source>
</evidence>
<protein>
    <recommendedName>
        <fullName evidence="12">DUF2029 domain-containing protein</fullName>
    </recommendedName>
</protein>
<dbReference type="Proteomes" id="UP000216311">
    <property type="component" value="Unassembled WGS sequence"/>
</dbReference>
<sequence length="445" mass="48082">MGRSGVPDGTVAREPGGSVRHGDREQRGVRGWAYHPSVVVTRRLLTGLGRALLPILAACYAVASIRGASVWPWQPWSQDLEVYVNAARFLVRGEDFYTSTVTFPYIYPPIAAVLAIPFTWLPWWLSQLIWASANGLMTMAVLRRLGLRPWWASVAAAAVVVLADPFLTTIRLGQLGILLLTLVLFDVLGPADGRRRRLPGGMLIGLATGLKLTPAVFIVYLFLVGRRRDGLVAIGTFVGTILLGLAVAPGPAAGYWGRLAGGDSGANPDAFGWIYNLSVSSAAQRFLGIETGTTVGLALGVVMVVIGLAAAWRCWRIGHEVLGLGILGLISSLANPIAWSHHLTWLLPLGYAAWRDRLPVWTRMLAMAAVLWCLINPQWSLGGAPWAQREIFEYSIGQKWFAAGPNLLSTAIAIAVLFLPRSAAASSPSENRDSPWETHSKAASR</sequence>
<feature type="transmembrane region" description="Helical" evidence="9">
    <location>
        <begin position="400"/>
        <end position="419"/>
    </location>
</feature>
<feature type="transmembrane region" description="Helical" evidence="9">
    <location>
        <begin position="295"/>
        <end position="315"/>
    </location>
</feature>
<evidence type="ECO:0000313" key="11">
    <source>
        <dbReference type="Proteomes" id="UP000216311"/>
    </source>
</evidence>
<evidence type="ECO:0000256" key="6">
    <source>
        <dbReference type="ARBA" id="ARBA00023136"/>
    </source>
</evidence>
<keyword evidence="3" id="KW-0808">Transferase</keyword>
<dbReference type="InterPro" id="IPR018584">
    <property type="entry name" value="GT87"/>
</dbReference>
<comment type="subcellular location">
    <subcellularLocation>
        <location evidence="1">Cell membrane</location>
        <topology evidence="1">Multi-pass membrane protein</topology>
    </subcellularLocation>
</comment>
<name>A0A255GS77_9ACTN</name>
<evidence type="ECO:0000313" key="10">
    <source>
        <dbReference type="EMBL" id="OYO17263.1"/>
    </source>
</evidence>
<evidence type="ECO:0008006" key="12">
    <source>
        <dbReference type="Google" id="ProtNLM"/>
    </source>
</evidence>
<feature type="transmembrane region" description="Helical" evidence="9">
    <location>
        <begin position="105"/>
        <end position="125"/>
    </location>
</feature>
<dbReference type="AlphaFoldDB" id="A0A255GS77"/>
<dbReference type="GO" id="GO:0016758">
    <property type="term" value="F:hexosyltransferase activity"/>
    <property type="evidence" value="ECO:0007669"/>
    <property type="project" value="InterPro"/>
</dbReference>
<evidence type="ECO:0000256" key="4">
    <source>
        <dbReference type="ARBA" id="ARBA00022692"/>
    </source>
</evidence>
<comment type="similarity">
    <text evidence="7">Belongs to the glycosyltransferase 87 family.</text>
</comment>
<organism evidence="10 11">
    <name type="scientific">Enemella dayhoffiae</name>
    <dbReference type="NCBI Taxonomy" id="2016507"/>
    <lineage>
        <taxon>Bacteria</taxon>
        <taxon>Bacillati</taxon>
        <taxon>Actinomycetota</taxon>
        <taxon>Actinomycetes</taxon>
        <taxon>Propionibacteriales</taxon>
        <taxon>Propionibacteriaceae</taxon>
        <taxon>Enemella</taxon>
    </lineage>
</organism>
<keyword evidence="5 9" id="KW-1133">Transmembrane helix</keyword>
<keyword evidence="6 9" id="KW-0472">Membrane</keyword>
<feature type="transmembrane region" description="Helical" evidence="9">
    <location>
        <begin position="321"/>
        <end position="339"/>
    </location>
</feature>
<feature type="transmembrane region" description="Helical" evidence="9">
    <location>
        <begin position="360"/>
        <end position="380"/>
    </location>
</feature>
<evidence type="ECO:0000256" key="2">
    <source>
        <dbReference type="ARBA" id="ARBA00022475"/>
    </source>
</evidence>
<proteinExistence type="inferred from homology"/>
<dbReference type="GO" id="GO:0005886">
    <property type="term" value="C:plasma membrane"/>
    <property type="evidence" value="ECO:0007669"/>
    <property type="project" value="UniProtKB-SubCell"/>
</dbReference>
<feature type="region of interest" description="Disordered" evidence="8">
    <location>
        <begin position="1"/>
        <end position="24"/>
    </location>
</feature>
<feature type="transmembrane region" description="Helical" evidence="9">
    <location>
        <begin position="230"/>
        <end position="248"/>
    </location>
</feature>
<gene>
    <name evidence="10" type="ORF">CGZ93_17010</name>
</gene>
<accession>A0A255GS77</accession>
<feature type="transmembrane region" description="Helical" evidence="9">
    <location>
        <begin position="145"/>
        <end position="163"/>
    </location>
</feature>
<feature type="region of interest" description="Disordered" evidence="8">
    <location>
        <begin position="425"/>
        <end position="445"/>
    </location>
</feature>
<feature type="transmembrane region" description="Helical" evidence="9">
    <location>
        <begin position="51"/>
        <end position="73"/>
    </location>
</feature>
<dbReference type="EMBL" id="NMVQ01000046">
    <property type="protein sequence ID" value="OYO17263.1"/>
    <property type="molecule type" value="Genomic_DNA"/>
</dbReference>